<protein>
    <submittedName>
        <fullName evidence="4">Retrotransposon gag family protein</fullName>
    </submittedName>
    <submittedName>
        <fullName evidence="3">Retrotransposon gag protein</fullName>
    </submittedName>
</protein>
<feature type="compositionally biased region" description="Pro residues" evidence="1">
    <location>
        <begin position="246"/>
        <end position="256"/>
    </location>
</feature>
<reference evidence="4" key="2">
    <citation type="submission" date="2004-10" db="EMBL/GenBank/DDBJ databases">
        <authorList>
            <person name="Buell R."/>
            <person name="Liu J."/>
            <person name="Childs K."/>
            <person name="Zaborsky J."/>
            <person name="Tallon L."/>
            <person name="Wirtz U."/>
            <person name="Wei F."/>
            <person name="Kuang H."/>
            <person name="Zhang P."/>
            <person name="Marano M."/>
            <person name="Baker B."/>
        </authorList>
    </citation>
    <scope>NUCLEOTIDE SEQUENCE</scope>
</reference>
<evidence type="ECO:0000313" key="3">
    <source>
        <dbReference type="EMBL" id="AAS07298.1"/>
    </source>
</evidence>
<name>Q10J48_ORYSJ</name>
<dbReference type="InterPro" id="IPR005162">
    <property type="entry name" value="Retrotrans_gag_dom"/>
</dbReference>
<dbReference type="Pfam" id="PF03732">
    <property type="entry name" value="Retrotrans_gag"/>
    <property type="match status" value="1"/>
</dbReference>
<reference evidence="5" key="6">
    <citation type="journal article" date="2008" name="Nucleic Acids Res.">
        <title>The rice annotation project database (RAP-DB): 2008 update.</title>
        <authorList>
            <consortium name="The rice annotation project (RAP)"/>
        </authorList>
    </citation>
    <scope>GENOME REANNOTATION</scope>
    <source>
        <strain evidence="5">cv. Nipponbare</strain>
    </source>
</reference>
<dbReference type="Proteomes" id="UP000000763">
    <property type="component" value="Chromosome 3"/>
</dbReference>
<evidence type="ECO:0000313" key="4">
    <source>
        <dbReference type="EMBL" id="AAU89206.1"/>
    </source>
</evidence>
<dbReference type="PANTHER" id="PTHR33223:SF6">
    <property type="entry name" value="CCHC-TYPE DOMAIN-CONTAINING PROTEIN"/>
    <property type="match status" value="1"/>
</dbReference>
<dbReference type="EMBL" id="AC133861">
    <property type="protein sequence ID" value="AAS07298.1"/>
    <property type="molecule type" value="Genomic_DNA"/>
</dbReference>
<evidence type="ECO:0000259" key="2">
    <source>
        <dbReference type="Pfam" id="PF03732"/>
    </source>
</evidence>
<feature type="region of interest" description="Disordered" evidence="1">
    <location>
        <begin position="238"/>
        <end position="258"/>
    </location>
</feature>
<organism evidence="3 5">
    <name type="scientific">Oryza sativa subsp. japonica</name>
    <name type="common">Rice</name>
    <dbReference type="NCBI Taxonomy" id="39947"/>
    <lineage>
        <taxon>Eukaryota</taxon>
        <taxon>Viridiplantae</taxon>
        <taxon>Streptophyta</taxon>
        <taxon>Embryophyta</taxon>
        <taxon>Tracheophyta</taxon>
        <taxon>Spermatophyta</taxon>
        <taxon>Magnoliopsida</taxon>
        <taxon>Liliopsida</taxon>
        <taxon>Poales</taxon>
        <taxon>Poaceae</taxon>
        <taxon>BOP clade</taxon>
        <taxon>Oryzoideae</taxon>
        <taxon>Oryzeae</taxon>
        <taxon>Oryzinae</taxon>
        <taxon>Oryza</taxon>
        <taxon>Oryza sativa</taxon>
    </lineage>
</organism>
<reference evidence="5" key="3">
    <citation type="journal article" date="2005" name="Nature">
        <title>The map-based sequence of the rice genome.</title>
        <authorList>
            <consortium name="International rice genome sequencing project (IRGSP)"/>
            <person name="Matsumoto T."/>
            <person name="Wu J."/>
            <person name="Kanamori H."/>
            <person name="Katayose Y."/>
            <person name="Fujisawa M."/>
            <person name="Namiki N."/>
            <person name="Mizuno H."/>
            <person name="Yamamoto K."/>
            <person name="Antonio B.A."/>
            <person name="Baba T."/>
            <person name="Sakata K."/>
            <person name="Nagamura Y."/>
            <person name="Aoki H."/>
            <person name="Arikawa K."/>
            <person name="Arita K."/>
            <person name="Bito T."/>
            <person name="Chiden Y."/>
            <person name="Fujitsuka N."/>
            <person name="Fukunaka R."/>
            <person name="Hamada M."/>
            <person name="Harada C."/>
            <person name="Hayashi A."/>
            <person name="Hijishita S."/>
            <person name="Honda M."/>
            <person name="Hosokawa S."/>
            <person name="Ichikawa Y."/>
            <person name="Idonuma A."/>
            <person name="Iijima M."/>
            <person name="Ikeda M."/>
            <person name="Ikeno M."/>
            <person name="Ito K."/>
            <person name="Ito S."/>
            <person name="Ito T."/>
            <person name="Ito Y."/>
            <person name="Ito Y."/>
            <person name="Iwabuchi A."/>
            <person name="Kamiya K."/>
            <person name="Karasawa W."/>
            <person name="Kurita K."/>
            <person name="Katagiri S."/>
            <person name="Kikuta A."/>
            <person name="Kobayashi H."/>
            <person name="Kobayashi N."/>
            <person name="Machita K."/>
            <person name="Maehara T."/>
            <person name="Masukawa M."/>
            <person name="Mizubayashi T."/>
            <person name="Mukai Y."/>
            <person name="Nagasaki H."/>
            <person name="Nagata Y."/>
            <person name="Naito S."/>
            <person name="Nakashima M."/>
            <person name="Nakama Y."/>
            <person name="Nakamichi Y."/>
            <person name="Nakamura M."/>
            <person name="Meguro A."/>
            <person name="Negishi M."/>
            <person name="Ohta I."/>
            <person name="Ohta T."/>
            <person name="Okamoto M."/>
            <person name="Ono N."/>
            <person name="Saji S."/>
            <person name="Sakaguchi M."/>
            <person name="Sakai K."/>
            <person name="Shibata M."/>
            <person name="Shimokawa T."/>
            <person name="Song J."/>
            <person name="Takazaki Y."/>
            <person name="Terasawa K."/>
            <person name="Tsugane M."/>
            <person name="Tsuji K."/>
            <person name="Ueda S."/>
            <person name="Waki K."/>
            <person name="Yamagata H."/>
            <person name="Yamamoto M."/>
            <person name="Yamamoto S."/>
            <person name="Yamane H."/>
            <person name="Yoshiki S."/>
            <person name="Yoshihara R."/>
            <person name="Yukawa K."/>
            <person name="Zhong H."/>
            <person name="Yano M."/>
            <person name="Yuan Q."/>
            <person name="Ouyang S."/>
            <person name="Liu J."/>
            <person name="Jones K.M."/>
            <person name="Gansberger K."/>
            <person name="Moffat K."/>
            <person name="Hill J."/>
            <person name="Bera J."/>
            <person name="Fadrosh D."/>
            <person name="Jin S."/>
            <person name="Johri S."/>
            <person name="Kim M."/>
            <person name="Overton L."/>
            <person name="Reardon M."/>
            <person name="Tsitrin T."/>
            <person name="Vuong H."/>
            <person name="Weaver B."/>
            <person name="Ciecko A."/>
            <person name="Tallon L."/>
            <person name="Jackson J."/>
            <person name="Pai G."/>
            <person name="Aken S.V."/>
            <person name="Utterback T."/>
            <person name="Reidmuller S."/>
            <person name="Feldblyum T."/>
            <person name="Hsiao J."/>
            <person name="Zismann V."/>
            <person name="Iobst S."/>
            <person name="de Vazeille A.R."/>
            <person name="Buell C.R."/>
            <person name="Ying K."/>
            <person name="Li Y."/>
            <person name="Lu T."/>
            <person name="Huang Y."/>
            <person name="Zhao Q."/>
            <person name="Feng Q."/>
            <person name="Zhang L."/>
            <person name="Zhu J."/>
            <person name="Weng Q."/>
            <person name="Mu J."/>
            <person name="Lu Y."/>
            <person name="Fan D."/>
            <person name="Liu Y."/>
            <person name="Guan J."/>
            <person name="Zhang Y."/>
            <person name="Yu S."/>
            <person name="Liu X."/>
            <person name="Zhang Y."/>
            <person name="Hong G."/>
            <person name="Han B."/>
            <person name="Choisne N."/>
            <person name="Demange N."/>
            <person name="Orjeda G."/>
            <person name="Samain S."/>
            <person name="Cattolico L."/>
            <person name="Pelletier E."/>
            <person name="Couloux A."/>
            <person name="Segurens B."/>
            <person name="Wincker P."/>
            <person name="D'Hont A."/>
            <person name="Scarpelli C."/>
            <person name="Weissenbach J."/>
            <person name="Salanoubat M."/>
            <person name="Quetier F."/>
            <person name="Yu Y."/>
            <person name="Kim H.R."/>
            <person name="Rambo T."/>
            <person name="Currie J."/>
            <person name="Collura K."/>
            <person name="Luo M."/>
            <person name="Yang T."/>
            <person name="Ammiraju J.S.S."/>
            <person name="Engler F."/>
            <person name="Soderlund C."/>
            <person name="Wing R.A."/>
            <person name="Palmer L.E."/>
            <person name="de la Bastide M."/>
            <person name="Spiegel L."/>
            <person name="Nascimento L."/>
            <person name="Zutavern T."/>
            <person name="O'Shaughnessy A."/>
            <person name="Dike S."/>
            <person name="Dedhia N."/>
            <person name="Preston R."/>
            <person name="Balija V."/>
            <person name="McCombie W.R."/>
            <person name="Chow T."/>
            <person name="Chen H."/>
            <person name="Chung M."/>
            <person name="Chen C."/>
            <person name="Shaw J."/>
            <person name="Wu H."/>
            <person name="Hsiao K."/>
            <person name="Chao Y."/>
            <person name="Chu M."/>
            <person name="Cheng C."/>
            <person name="Hour A."/>
            <person name="Lee P."/>
            <person name="Lin S."/>
            <person name="Lin Y."/>
            <person name="Liou J."/>
            <person name="Liu S."/>
            <person name="Hsing Y."/>
            <person name="Raghuvanshi S."/>
            <person name="Mohanty A."/>
            <person name="Bharti A.K."/>
            <person name="Gaur A."/>
            <person name="Gupta V."/>
            <person name="Kumar D."/>
            <person name="Ravi V."/>
            <person name="Vij S."/>
            <person name="Kapur A."/>
            <person name="Khurana P."/>
            <person name="Khurana P."/>
            <person name="Khurana J.P."/>
            <person name="Tyagi A.K."/>
            <person name="Gaikwad K."/>
            <person name="Singh A."/>
            <person name="Dalal V."/>
            <person name="Srivastava S."/>
            <person name="Dixit A."/>
            <person name="Pal A.K."/>
            <person name="Ghazi I.A."/>
            <person name="Yadav M."/>
            <person name="Pandit A."/>
            <person name="Bhargava A."/>
            <person name="Sureshbabu K."/>
            <person name="Batra K."/>
            <person name="Sharma T.R."/>
            <person name="Mohapatra T."/>
            <person name="Singh N.K."/>
            <person name="Messing J."/>
            <person name="Nelson A.B."/>
            <person name="Fuks G."/>
            <person name="Kavchok S."/>
            <person name="Keizer G."/>
            <person name="Linton E."/>
            <person name="Llaca V."/>
            <person name="Song R."/>
            <person name="Tanyolac B."/>
            <person name="Young S."/>
            <person name="Ho-Il K."/>
            <person name="Hahn J.H."/>
            <person name="Sangsakoo G."/>
            <person name="Vanavichit A."/>
            <person name="de Mattos Luiz.A.T."/>
            <person name="Zimmer P.D."/>
            <person name="Malone G."/>
            <person name="Dellagostin O."/>
            <person name="de Oliveira A.C."/>
            <person name="Bevan M."/>
            <person name="Bancroft I."/>
            <person name="Minx P."/>
            <person name="Cordum H."/>
            <person name="Wilson R."/>
            <person name="Cheng Z."/>
            <person name="Jin W."/>
            <person name="Jiang J."/>
            <person name="Leong S.A."/>
            <person name="Iwama H."/>
            <person name="Gojobori T."/>
            <person name="Itoh T."/>
            <person name="Niimura Y."/>
            <person name="Fujii Y."/>
            <person name="Habara T."/>
            <person name="Sakai H."/>
            <person name="Sato Y."/>
            <person name="Wilson G."/>
            <person name="Kumar K."/>
            <person name="McCouch S."/>
            <person name="Juretic N."/>
            <person name="Hoen D."/>
            <person name="Wright S."/>
            <person name="Bruskiewich R."/>
            <person name="Bureau T."/>
            <person name="Miyao A."/>
            <person name="Hirochika H."/>
            <person name="Nishikawa T."/>
            <person name="Kadowaki K."/>
            <person name="Sugiura M."/>
            <person name="Burr B."/>
            <person name="Sasaki T."/>
        </authorList>
    </citation>
    <scope>NUCLEOTIDE SEQUENCE [LARGE SCALE GENOMIC DNA]</scope>
    <source>
        <strain evidence="5">cv. Nipponbare</strain>
    </source>
</reference>
<reference evidence="3" key="1">
    <citation type="submission" date="2004-01" db="EMBL/GenBank/DDBJ databases">
        <authorList>
            <person name="Buell R."/>
        </authorList>
    </citation>
    <scope>NUCLEOTIDE SEQUENCE</scope>
</reference>
<gene>
    <name evidence="4" type="ORF">OSJNBb0013C14.2</name>
    <name evidence="3" type="ORF">OSJNBb0031F05.4</name>
</gene>
<reference evidence="4" key="4">
    <citation type="submission" date="2006-01" db="EMBL/GenBank/DDBJ databases">
        <title>Oryza sativa chromosome 3 BAC OSJNBb0013C14 genomic sequence.</title>
        <authorList>
            <person name="Buell C.R."/>
            <person name="Yuan Q."/>
            <person name="Ouyang S."/>
            <person name="Liu J."/>
            <person name="Wang A."/>
            <person name="Maiti R."/>
            <person name="Jones K.M."/>
            <person name="Tallon L.J."/>
            <person name="Feldblyum T.V."/>
            <person name="Tsitrin T."/>
            <person name="Bera J.J."/>
            <person name="Kim M.M."/>
            <person name="Jin S."/>
            <person name="Fadrosh D."/>
            <person name="Vuong H."/>
            <person name="Overton II L.L."/>
            <person name="Reardon M."/>
            <person name="Weaver B."/>
            <person name="Johri S."/>
            <person name="Utterback T.R."/>
            <person name="Pai G."/>
            <person name="Smith S."/>
            <person name="Wortman J."/>
            <person name="Haas B.J."/>
            <person name="Zhu W."/>
            <person name="Yang Q."/>
            <person name="Koo H."/>
            <person name="Zismann V."/>
            <person name="Hsiao J."/>
            <person name="Quackenbush J."/>
            <person name="White O."/>
            <person name="Salzberg S.L."/>
            <person name="Fraser C.M."/>
        </authorList>
    </citation>
    <scope>NUCLEOTIDE SEQUENCE</scope>
</reference>
<feature type="domain" description="Retrotransposon gag" evidence="2">
    <location>
        <begin position="81"/>
        <end position="167"/>
    </location>
</feature>
<dbReference type="PANTHER" id="PTHR33223">
    <property type="entry name" value="CCHC-TYPE DOMAIN-CONTAINING PROTEIN"/>
    <property type="match status" value="1"/>
</dbReference>
<dbReference type="EMBL" id="AC147802">
    <property type="protein sequence ID" value="AAU89206.1"/>
    <property type="molecule type" value="Genomic_DNA"/>
</dbReference>
<sequence length="362" mass="41668">MEPQSIFQLSAPRGEFYEPPPSLELILTPGYEIRPEFISMVREKSFSGLGQENPYHHLREFEQLCWCLKIRGMKQETVRWKLFPFSFHERAKQWYTSTVGCVNGDWETLRDRFCLAFFCVTRITTLRVEILSFQQINKESIGAAWSRFTNLVQTGPTPSIPDYVLLQHFHTILDRESAFYLDITAGGDDPHSDYTLTGILPENTPIEEVMAVLLHESPESILEHDDLRFIQKDSGETLELHSKEPPSQPPIEPEPCPSGHKNIVLDICQETTLFLHDASLEKENLQAMDKFETSTLADENSTNEHESFTLKIPQESCSHKESLESCPISTTSLYENHNHLTFFNSSMIRSLVVDAFIYHKYC</sequence>
<dbReference type="AlphaFoldDB" id="Q10J48"/>
<evidence type="ECO:0000256" key="1">
    <source>
        <dbReference type="SAM" id="MobiDB-lite"/>
    </source>
</evidence>
<reference evidence="3" key="5">
    <citation type="submission" date="2006-01" db="EMBL/GenBank/DDBJ databases">
        <title>Oryza sativa chromosome 3 BAC OSJNBb0031F05 genomic sequence.</title>
        <authorList>
            <person name="Buell C.R."/>
            <person name="Yuan Q."/>
            <person name="Ouyang S."/>
            <person name="Liu J."/>
            <person name="Gansberger K."/>
            <person name="Jones K.M."/>
            <person name="Overton II L.L."/>
            <person name="Tsitrin T."/>
            <person name="Kim M.M."/>
            <person name="Bera J.J."/>
            <person name="Jin S.S."/>
            <person name="Fadrosh D.W."/>
            <person name="Tallon L.J."/>
            <person name="Koo H."/>
            <person name="Zismann V."/>
            <person name="Hsiao J."/>
            <person name="Blunt S."/>
            <person name="Vanaken S.S."/>
            <person name="Riedmuller S.B."/>
            <person name="Utterback T.T."/>
            <person name="Feldblyum T.V."/>
            <person name="Yang Q.Q."/>
            <person name="Haas B.J."/>
            <person name="Suh B.B."/>
            <person name="Peterson J.J."/>
            <person name="Quackenbush J."/>
            <person name="White O."/>
            <person name="Salzberg S.L."/>
            <person name="Fraser C.M."/>
        </authorList>
    </citation>
    <scope>NUCLEOTIDE SEQUENCE</scope>
</reference>
<proteinExistence type="predicted"/>
<evidence type="ECO:0000313" key="5">
    <source>
        <dbReference type="Proteomes" id="UP000000763"/>
    </source>
</evidence>
<accession>Q10J48</accession>